<dbReference type="CDD" id="cd09917">
    <property type="entry name" value="F-box_SF"/>
    <property type="match status" value="1"/>
</dbReference>
<dbReference type="EMBL" id="JAVDPF010000055">
    <property type="protein sequence ID" value="KAL1865966.1"/>
    <property type="molecule type" value="Genomic_DNA"/>
</dbReference>
<evidence type="ECO:0000313" key="2">
    <source>
        <dbReference type="EMBL" id="KAL1865966.1"/>
    </source>
</evidence>
<keyword evidence="3" id="KW-1185">Reference proteome</keyword>
<protein>
    <recommendedName>
        <fullName evidence="1">F-box domain-containing protein</fullName>
    </recommendedName>
</protein>
<dbReference type="InterPro" id="IPR001810">
    <property type="entry name" value="F-box_dom"/>
</dbReference>
<proteinExistence type="predicted"/>
<evidence type="ECO:0000313" key="3">
    <source>
        <dbReference type="Proteomes" id="UP001583193"/>
    </source>
</evidence>
<evidence type="ECO:0000259" key="1">
    <source>
        <dbReference type="PROSITE" id="PS50181"/>
    </source>
</evidence>
<dbReference type="InterPro" id="IPR036047">
    <property type="entry name" value="F-box-like_dom_sf"/>
</dbReference>
<dbReference type="PROSITE" id="PS50181">
    <property type="entry name" value="FBOX"/>
    <property type="match status" value="1"/>
</dbReference>
<dbReference type="Proteomes" id="UP001583193">
    <property type="component" value="Unassembled WGS sequence"/>
</dbReference>
<dbReference type="Pfam" id="PF12937">
    <property type="entry name" value="F-box-like"/>
    <property type="match status" value="1"/>
</dbReference>
<organism evidence="2 3">
    <name type="scientific">Paecilomyces lecythidis</name>
    <dbReference type="NCBI Taxonomy" id="3004212"/>
    <lineage>
        <taxon>Eukaryota</taxon>
        <taxon>Fungi</taxon>
        <taxon>Dikarya</taxon>
        <taxon>Ascomycota</taxon>
        <taxon>Pezizomycotina</taxon>
        <taxon>Eurotiomycetes</taxon>
        <taxon>Eurotiomycetidae</taxon>
        <taxon>Eurotiales</taxon>
        <taxon>Thermoascaceae</taxon>
        <taxon>Paecilomyces</taxon>
    </lineage>
</organism>
<accession>A0ABR3WQN0</accession>
<dbReference type="SUPFAM" id="SSF81383">
    <property type="entry name" value="F-box domain"/>
    <property type="match status" value="1"/>
</dbReference>
<gene>
    <name evidence="2" type="ORF">Plec18167_009216</name>
</gene>
<sequence length="565" mass="63670">MLSQLPVELIQQILHHADTPSYLQAAYTCRRLFEAAGGSRELVLHHLNETPGATFPSGSLDTKELFLLLRQRASQLLYGAETRASRTLHIAEGRAIDPRACAVTSSGHVNLALAFKGDGIVRTYLTRNGLLFPRKALRPPYDQPGRIEILRVAFGTENSLGVLHRFTPEIQTNDMHHPFVRQALQSPPEPELHLIHHDTECTQEHLTIYAITDREDYEPLALAMFNKYRFAISWQHTQDRSVHEVALYDGIPDMQEEQSAVACLRYMSNVIADEGGHVTANSNLGRRGPASLHPRPWSAVSQIAFNDHGSQLLYYHTGCTLYDHYQSLNDTLPTVSRIRHNYCWASLTPQMILNFSIGIPFFALHDTRDIAANRPVCHWKYLSFGLGRDRPGQWIYPCILMAEARCRAINCAHTVNLDRGRRLTDWKVVARLRGYPEERVSMNSVGCIIATSPGGQRIAVANWKTVTVWALQPEVLIEENSTGFYPDSWKLRSDLKIVDLKPIVLQLDAVCFKLSFTGREDELLAVTDRGLMYWNIGPGGTGARMTRSLDLDGRGGTWVQSDRLL</sequence>
<feature type="domain" description="F-box" evidence="1">
    <location>
        <begin position="1"/>
        <end position="47"/>
    </location>
</feature>
<reference evidence="2 3" key="1">
    <citation type="journal article" date="2024" name="IMA Fungus">
        <title>IMA Genome - F19 : A genome assembly and annotation guide to empower mycologists, including annotated draft genome sequences of Ceratocystis pirilliformis, Diaporthe australafricana, Fusarium ophioides, Paecilomyces lecythidis, and Sporothrix stenoceras.</title>
        <authorList>
            <person name="Aylward J."/>
            <person name="Wilson A.M."/>
            <person name="Visagie C.M."/>
            <person name="Spraker J."/>
            <person name="Barnes I."/>
            <person name="Buitendag C."/>
            <person name="Ceriani C."/>
            <person name="Del Mar Angel L."/>
            <person name="du Plessis D."/>
            <person name="Fuchs T."/>
            <person name="Gasser K."/>
            <person name="Kramer D."/>
            <person name="Li W."/>
            <person name="Munsamy K."/>
            <person name="Piso A."/>
            <person name="Price J.L."/>
            <person name="Sonnekus B."/>
            <person name="Thomas C."/>
            <person name="van der Nest A."/>
            <person name="van Dijk A."/>
            <person name="van Heerden A."/>
            <person name="van Vuuren N."/>
            <person name="Yilmaz N."/>
            <person name="Duong T.A."/>
            <person name="van der Merwe N.A."/>
            <person name="Wingfield M.J."/>
            <person name="Wingfield B.D."/>
        </authorList>
    </citation>
    <scope>NUCLEOTIDE SEQUENCE [LARGE SCALE GENOMIC DNA]</scope>
    <source>
        <strain evidence="2 3">CMW 18167</strain>
    </source>
</reference>
<name>A0ABR3WQN0_9EURO</name>
<comment type="caution">
    <text evidence="2">The sequence shown here is derived from an EMBL/GenBank/DDBJ whole genome shotgun (WGS) entry which is preliminary data.</text>
</comment>